<dbReference type="Pfam" id="PF12146">
    <property type="entry name" value="Hydrolase_4"/>
    <property type="match status" value="1"/>
</dbReference>
<dbReference type="InterPro" id="IPR051044">
    <property type="entry name" value="MAG_DAG_Lipase"/>
</dbReference>
<dbReference type="Proteomes" id="UP000215506">
    <property type="component" value="Unassembled WGS sequence"/>
</dbReference>
<dbReference type="GO" id="GO:0016787">
    <property type="term" value="F:hydrolase activity"/>
    <property type="evidence" value="ECO:0007669"/>
    <property type="project" value="UniProtKB-KW"/>
</dbReference>
<feature type="domain" description="Serine aminopeptidase S33" evidence="1">
    <location>
        <begin position="28"/>
        <end position="271"/>
    </location>
</feature>
<protein>
    <submittedName>
        <fullName evidence="2">Phospholipase YtpA</fullName>
        <ecNumber evidence="2">3.1.1.-</ecNumber>
    </submittedName>
</protein>
<evidence type="ECO:0000259" key="1">
    <source>
        <dbReference type="Pfam" id="PF12146"/>
    </source>
</evidence>
<comment type="caution">
    <text evidence="2">The sequence shown here is derived from an EMBL/GenBank/DDBJ whole genome shotgun (WGS) entry which is preliminary data.</text>
</comment>
<dbReference type="Gene3D" id="3.40.50.1820">
    <property type="entry name" value="alpha/beta hydrolase"/>
    <property type="match status" value="1"/>
</dbReference>
<dbReference type="EMBL" id="NGAF01000021">
    <property type="protein sequence ID" value="OXR41260.1"/>
    <property type="molecule type" value="Genomic_DNA"/>
</dbReference>
<dbReference type="RefSeq" id="WP_094027750.1">
    <property type="nucleotide sequence ID" value="NZ_NGAF01000021.1"/>
</dbReference>
<reference evidence="2 3" key="1">
    <citation type="submission" date="2017-07" db="EMBL/GenBank/DDBJ databases">
        <title>First draft Genome Sequence of Nocardia cerradoensis isolated from human infection.</title>
        <authorList>
            <person name="Carrasco G."/>
        </authorList>
    </citation>
    <scope>NUCLEOTIDE SEQUENCE [LARGE SCALE GENOMIC DNA]</scope>
    <source>
        <strain evidence="2 3">CNM20130759</strain>
    </source>
</reference>
<evidence type="ECO:0000313" key="3">
    <source>
        <dbReference type="Proteomes" id="UP000215506"/>
    </source>
</evidence>
<dbReference type="InterPro" id="IPR022742">
    <property type="entry name" value="Hydrolase_4"/>
</dbReference>
<dbReference type="InterPro" id="IPR029058">
    <property type="entry name" value="AB_hydrolase_fold"/>
</dbReference>
<dbReference type="AlphaFoldDB" id="A0A231GXB5"/>
<dbReference type="SUPFAM" id="SSF53474">
    <property type="entry name" value="alpha/beta-Hydrolases"/>
    <property type="match status" value="1"/>
</dbReference>
<organism evidence="2 3">
    <name type="scientific">Nocardia cerradoensis</name>
    <dbReference type="NCBI Taxonomy" id="85688"/>
    <lineage>
        <taxon>Bacteria</taxon>
        <taxon>Bacillati</taxon>
        <taxon>Actinomycetota</taxon>
        <taxon>Actinomycetes</taxon>
        <taxon>Mycobacteriales</taxon>
        <taxon>Nocardiaceae</taxon>
        <taxon>Nocardia</taxon>
    </lineage>
</organism>
<dbReference type="EC" id="3.1.1.-" evidence="2"/>
<dbReference type="PANTHER" id="PTHR11614">
    <property type="entry name" value="PHOSPHOLIPASE-RELATED"/>
    <property type="match status" value="1"/>
</dbReference>
<evidence type="ECO:0000313" key="2">
    <source>
        <dbReference type="EMBL" id="OXR41260.1"/>
    </source>
</evidence>
<proteinExistence type="predicted"/>
<keyword evidence="2" id="KW-0378">Hydrolase</keyword>
<sequence length="289" mass="30875">MSQQPTRVDFSSSGGLTVAAYRWDPQGAPRAIAQIVHGVGEHALRYTPLAEVLAARGFVVYAHDHRGHGATLLDSQEPGVIGADGWTELVADVGRMGRNARTANPGLKLVLIAHSLGSFATQQFLPEHSAEFDAVALSGTAALDLLPLDLDAPVDLSMFNAGIPSPRTEFDWISRDEAQVDAYLADPLCGFGLDIAGMKGMVGGAVAVAATECVASIRSDLPLYIAVGDKDPVNGDLALVNALVQRYEQAGLTDITLKVWHGARHEIFNEINRDEVFADLLAWIDRKLA</sequence>
<gene>
    <name evidence="2" type="primary">ytpA_4</name>
    <name evidence="2" type="ORF">B7C42_06658</name>
</gene>
<keyword evidence="3" id="KW-1185">Reference proteome</keyword>
<name>A0A231GXB5_9NOCA</name>
<accession>A0A231GXB5</accession>